<evidence type="ECO:0000313" key="1">
    <source>
        <dbReference type="EMBL" id="CCA25421.1"/>
    </source>
</evidence>
<reference evidence="1" key="2">
    <citation type="submission" date="2011-02" db="EMBL/GenBank/DDBJ databases">
        <authorList>
            <person name="MacLean D."/>
        </authorList>
    </citation>
    <scope>NUCLEOTIDE SEQUENCE</scope>
</reference>
<proteinExistence type="predicted"/>
<organism evidence="1">
    <name type="scientific">Albugo laibachii Nc14</name>
    <dbReference type="NCBI Taxonomy" id="890382"/>
    <lineage>
        <taxon>Eukaryota</taxon>
        <taxon>Sar</taxon>
        <taxon>Stramenopiles</taxon>
        <taxon>Oomycota</taxon>
        <taxon>Peronosporomycetes</taxon>
        <taxon>Albuginales</taxon>
        <taxon>Albuginaceae</taxon>
        <taxon>Albugo</taxon>
    </lineage>
</organism>
<reference evidence="1" key="1">
    <citation type="journal article" date="2011" name="PLoS Biol.">
        <title>Gene gain and loss during evolution of obligate parasitism in the white rust pathogen of Arabidopsis thaliana.</title>
        <authorList>
            <person name="Kemen E."/>
            <person name="Gardiner A."/>
            <person name="Schultz-Larsen T."/>
            <person name="Kemen A.C."/>
            <person name="Balmuth A.L."/>
            <person name="Robert-Seilaniantz A."/>
            <person name="Bailey K."/>
            <person name="Holub E."/>
            <person name="Studholme D.J."/>
            <person name="Maclean D."/>
            <person name="Jones J.D."/>
        </authorList>
    </citation>
    <scope>NUCLEOTIDE SEQUENCE</scope>
</reference>
<sequence>MIIKAFFVDIDSDKRDLELYLTKQEDRWFPFDDLNNFRLESLSGMTLMDPFLPIIEYFGREFQPVSRLIHVFVDAPPPEVPSLAAVSPPETLALARLCIEPINTTIFSQSDFDILRKECIKFPTWEADTRHRIRKIWKFRKPSNECTSLGKILWRLEEQKVFSSIVGRWHRAISNASSFADMNLRSIVIGSPGIGKSMRLVLMAFYMSFKYKINVLIYRRVEDLDVENCLIYLGYEDGKAVHGAVIDCTAESVITIRKNLVFLLGKGKVRLVLDGFTYKDVPNGLKTFTLLGTSQQADIKSHNAVATKGFLLPSWSKKDLFFLG</sequence>
<protein>
    <submittedName>
        <fullName evidence="1">Crinkler (CRN) family protein putative</fullName>
    </submittedName>
</protein>
<dbReference type="AlphaFoldDB" id="F0WVH9"/>
<dbReference type="EMBL" id="FR824341">
    <property type="protein sequence ID" value="CCA25421.1"/>
    <property type="molecule type" value="Genomic_DNA"/>
</dbReference>
<dbReference type="HOGENOM" id="CLU_851176_0_0_1"/>
<gene>
    <name evidence="1" type="primary">AlNc14C296G10314</name>
    <name evidence="1" type="ORF">ALNC14_115650</name>
</gene>
<accession>F0WVH9</accession>
<name>F0WVH9_9STRA</name>